<dbReference type="EMBL" id="KF860674">
    <property type="protein sequence ID" value="AIW62593.1"/>
    <property type="molecule type" value="mRNA"/>
</dbReference>
<keyword evidence="7" id="KW-0132">Cell division</keyword>
<evidence type="ECO:0000256" key="4">
    <source>
        <dbReference type="ARBA" id="ARBA00016065"/>
    </source>
</evidence>
<sequence length="160" mass="17958">TYFGLQDTKVKQSFIDLEDGSGDDDDAADDYNVSAQFPSGPEEFSLVQVPDRVKKDNINYAKFAKKIDMQEVKTVLWEVLMSHEDIQANSSSDSSSEIRGSVDFAVAYKKLLDRLLPEARKDISVSVAFVALLHLANEHNLLLENSEDMKSLSIKQEKKL</sequence>
<dbReference type="GO" id="GO:0005737">
    <property type="term" value="C:cytoplasm"/>
    <property type="evidence" value="ECO:0007669"/>
    <property type="project" value="UniProtKB-SubCell"/>
</dbReference>
<dbReference type="GO" id="GO:0000796">
    <property type="term" value="C:condensin complex"/>
    <property type="evidence" value="ECO:0007669"/>
    <property type="project" value="InterPro"/>
</dbReference>
<comment type="similarity">
    <text evidence="3">Belongs to the CND2 (condensin subunit 2) family.</text>
</comment>
<evidence type="ECO:0000256" key="7">
    <source>
        <dbReference type="ARBA" id="ARBA00022618"/>
    </source>
</evidence>
<keyword evidence="9" id="KW-0226">DNA condensation</keyword>
<evidence type="ECO:0000256" key="8">
    <source>
        <dbReference type="ARBA" id="ARBA00022776"/>
    </source>
</evidence>
<dbReference type="GO" id="GO:0003682">
    <property type="term" value="F:chromatin binding"/>
    <property type="evidence" value="ECO:0007669"/>
    <property type="project" value="TreeGrafter"/>
</dbReference>
<accession>A0A0A0VCH1</accession>
<evidence type="ECO:0000256" key="5">
    <source>
        <dbReference type="ARBA" id="ARBA00022454"/>
    </source>
</evidence>
<keyword evidence="6" id="KW-0963">Cytoplasm</keyword>
<evidence type="ECO:0000256" key="10">
    <source>
        <dbReference type="ARBA" id="ARBA00023306"/>
    </source>
</evidence>
<evidence type="ECO:0000256" key="2">
    <source>
        <dbReference type="ARBA" id="ARBA00004496"/>
    </source>
</evidence>
<dbReference type="PANTHER" id="PTHR13108">
    <property type="entry name" value="CONDENSIN COMPLEX SUBUNIT 2"/>
    <property type="match status" value="1"/>
</dbReference>
<dbReference type="GO" id="GO:0051301">
    <property type="term" value="P:cell division"/>
    <property type="evidence" value="ECO:0007669"/>
    <property type="project" value="UniProtKB-KW"/>
</dbReference>
<protein>
    <recommendedName>
        <fullName evidence="4">Condensin complex subunit 2</fullName>
    </recommendedName>
</protein>
<evidence type="ECO:0000256" key="3">
    <source>
        <dbReference type="ARBA" id="ARBA00009471"/>
    </source>
</evidence>
<keyword evidence="8" id="KW-0498">Mitosis</keyword>
<dbReference type="Pfam" id="PF05786">
    <property type="entry name" value="Cnd2"/>
    <property type="match status" value="1"/>
</dbReference>
<feature type="non-terminal residue" evidence="11">
    <location>
        <position position="1"/>
    </location>
</feature>
<reference evidence="11" key="1">
    <citation type="submission" date="2013-11" db="EMBL/GenBank/DDBJ databases">
        <authorList>
            <person name="Thropp P.A."/>
            <person name="Correa S.M."/>
            <person name="Garb J.E."/>
            <person name="Binford G.J."/>
        </authorList>
    </citation>
    <scope>NUCLEOTIDE SEQUENCE</scope>
    <source>
        <tissue evidence="11">Venom gland</tissue>
    </source>
</reference>
<name>A0A0A0VCH1_SCYTH</name>
<evidence type="ECO:0000256" key="9">
    <source>
        <dbReference type="ARBA" id="ARBA00023067"/>
    </source>
</evidence>
<evidence type="ECO:0000256" key="1">
    <source>
        <dbReference type="ARBA" id="ARBA00004286"/>
    </source>
</evidence>
<dbReference type="AlphaFoldDB" id="A0A0A0VCH1"/>
<evidence type="ECO:0000256" key="6">
    <source>
        <dbReference type="ARBA" id="ARBA00022490"/>
    </source>
</evidence>
<dbReference type="GO" id="GO:0007076">
    <property type="term" value="P:mitotic chromosome condensation"/>
    <property type="evidence" value="ECO:0007669"/>
    <property type="project" value="InterPro"/>
</dbReference>
<proteinExistence type="evidence at transcript level"/>
<reference evidence="11" key="2">
    <citation type="journal article" date="2014" name="J. Proteome Res.">
        <title>Spit and venom from scytodes spiders: a diverse and distinct cocktail.</title>
        <authorList>
            <person name="Zobel-Thropp P.A."/>
            <person name="Correa S.M."/>
            <person name="Garb J.E."/>
            <person name="Binford G.J."/>
        </authorList>
    </citation>
    <scope>NUCLEOTIDE SEQUENCE</scope>
    <source>
        <tissue evidence="11">Venom gland</tissue>
    </source>
</reference>
<organism evidence="11">
    <name type="scientific">Scytodes thoracica</name>
    <name type="common">Spitting spider</name>
    <name type="synonym">Aranea thoracica</name>
    <dbReference type="NCBI Taxonomy" id="1112478"/>
    <lineage>
        <taxon>Eukaryota</taxon>
        <taxon>Metazoa</taxon>
        <taxon>Ecdysozoa</taxon>
        <taxon>Arthropoda</taxon>
        <taxon>Chelicerata</taxon>
        <taxon>Arachnida</taxon>
        <taxon>Araneae</taxon>
        <taxon>Araneomorphae</taxon>
        <taxon>Haplogynae</taxon>
        <taxon>Scytodoidea</taxon>
        <taxon>Scytodidae</taxon>
        <taxon>Scytodes</taxon>
    </lineage>
</organism>
<dbReference type="PANTHER" id="PTHR13108:SF9">
    <property type="entry name" value="CONDENSIN COMPLEX SUBUNIT 2"/>
    <property type="match status" value="1"/>
</dbReference>
<comment type="subcellular location">
    <subcellularLocation>
        <location evidence="1">Chromosome</location>
    </subcellularLocation>
    <subcellularLocation>
        <location evidence="2">Cytoplasm</location>
    </subcellularLocation>
</comment>
<keyword evidence="5" id="KW-0158">Chromosome</keyword>
<keyword evidence="10" id="KW-0131">Cell cycle</keyword>
<evidence type="ECO:0000313" key="11">
    <source>
        <dbReference type="EMBL" id="AIW62593.1"/>
    </source>
</evidence>
<dbReference type="InterPro" id="IPR022816">
    <property type="entry name" value="Condensin_barren_su2"/>
</dbReference>